<sequence length="99" mass="11862">MTLIHLHHSIQKIIEKGRLTLSVQPLLYTTNKNVPFVLSNETTMNLLFLLFIVNCDTFNEFFSFYFFNNILKFSNYFHHLLYFTIKIRLYGLSLCILYN</sequence>
<accession>A0AAW1KAG0</accession>
<dbReference type="Proteomes" id="UP001443914">
    <property type="component" value="Unassembled WGS sequence"/>
</dbReference>
<organism evidence="2 3">
    <name type="scientific">Saponaria officinalis</name>
    <name type="common">Common soapwort</name>
    <name type="synonym">Lychnis saponaria</name>
    <dbReference type="NCBI Taxonomy" id="3572"/>
    <lineage>
        <taxon>Eukaryota</taxon>
        <taxon>Viridiplantae</taxon>
        <taxon>Streptophyta</taxon>
        <taxon>Embryophyta</taxon>
        <taxon>Tracheophyta</taxon>
        <taxon>Spermatophyta</taxon>
        <taxon>Magnoliopsida</taxon>
        <taxon>eudicotyledons</taxon>
        <taxon>Gunneridae</taxon>
        <taxon>Pentapetalae</taxon>
        <taxon>Caryophyllales</taxon>
        <taxon>Caryophyllaceae</taxon>
        <taxon>Caryophylleae</taxon>
        <taxon>Saponaria</taxon>
    </lineage>
</organism>
<feature type="transmembrane region" description="Helical" evidence="1">
    <location>
        <begin position="79"/>
        <end position="98"/>
    </location>
</feature>
<protein>
    <submittedName>
        <fullName evidence="2">Uncharacterized protein</fullName>
    </submittedName>
</protein>
<name>A0AAW1KAG0_SAPOF</name>
<evidence type="ECO:0000313" key="3">
    <source>
        <dbReference type="Proteomes" id="UP001443914"/>
    </source>
</evidence>
<keyword evidence="1" id="KW-1133">Transmembrane helix</keyword>
<dbReference type="AlphaFoldDB" id="A0AAW1KAG0"/>
<keyword evidence="1" id="KW-0812">Transmembrane</keyword>
<keyword evidence="1" id="KW-0472">Membrane</keyword>
<proteinExistence type="predicted"/>
<comment type="caution">
    <text evidence="2">The sequence shown here is derived from an EMBL/GenBank/DDBJ whole genome shotgun (WGS) entry which is preliminary data.</text>
</comment>
<keyword evidence="3" id="KW-1185">Reference proteome</keyword>
<dbReference type="EMBL" id="JBDFQZ010000006">
    <property type="protein sequence ID" value="KAK9714827.1"/>
    <property type="molecule type" value="Genomic_DNA"/>
</dbReference>
<gene>
    <name evidence="2" type="ORF">RND81_06G122900</name>
</gene>
<reference evidence="2" key="1">
    <citation type="submission" date="2024-03" db="EMBL/GenBank/DDBJ databases">
        <title>WGS assembly of Saponaria officinalis var. Norfolk2.</title>
        <authorList>
            <person name="Jenkins J."/>
            <person name="Shu S."/>
            <person name="Grimwood J."/>
            <person name="Barry K."/>
            <person name="Goodstein D."/>
            <person name="Schmutz J."/>
            <person name="Leebens-Mack J."/>
            <person name="Osbourn A."/>
        </authorList>
    </citation>
    <scope>NUCLEOTIDE SEQUENCE [LARGE SCALE GENOMIC DNA]</scope>
    <source>
        <strain evidence="2">JIC</strain>
    </source>
</reference>
<feature type="transmembrane region" description="Helical" evidence="1">
    <location>
        <begin position="46"/>
        <end position="67"/>
    </location>
</feature>
<evidence type="ECO:0000313" key="2">
    <source>
        <dbReference type="EMBL" id="KAK9714827.1"/>
    </source>
</evidence>
<evidence type="ECO:0000256" key="1">
    <source>
        <dbReference type="SAM" id="Phobius"/>
    </source>
</evidence>